<keyword evidence="1" id="KW-1133">Transmembrane helix</keyword>
<proteinExistence type="predicted"/>
<gene>
    <name evidence="2" type="ORF">MSMAW_0946</name>
</gene>
<feature type="transmembrane region" description="Helical" evidence="1">
    <location>
        <begin position="12"/>
        <end position="28"/>
    </location>
</feature>
<reference evidence="2 3" key="1">
    <citation type="submission" date="2014-07" db="EMBL/GenBank/DDBJ databases">
        <title>Methanogenic archaea and the global carbon cycle.</title>
        <authorList>
            <person name="Henriksen J.R."/>
            <person name="Luke J."/>
            <person name="Reinhart S."/>
            <person name="Benedict M.N."/>
            <person name="Youngblut N.D."/>
            <person name="Metcalf M.E."/>
            <person name="Whitaker R.J."/>
            <person name="Metcalf W.W."/>
        </authorList>
    </citation>
    <scope>NUCLEOTIDE SEQUENCE [LARGE SCALE GENOMIC DNA]</scope>
    <source>
        <strain evidence="2 3">WWM610</strain>
    </source>
</reference>
<dbReference type="HOGENOM" id="CLU_2802267_0_0_2"/>
<name>A0A0E3PW75_METMZ</name>
<organism evidence="2 3">
    <name type="scientific">Methanosarcina mazei WWM610</name>
    <dbReference type="NCBI Taxonomy" id="1434117"/>
    <lineage>
        <taxon>Archaea</taxon>
        <taxon>Methanobacteriati</taxon>
        <taxon>Methanobacteriota</taxon>
        <taxon>Stenosarchaea group</taxon>
        <taxon>Methanomicrobia</taxon>
        <taxon>Methanosarcinales</taxon>
        <taxon>Methanosarcinaceae</taxon>
        <taxon>Methanosarcina</taxon>
    </lineage>
</organism>
<evidence type="ECO:0000313" key="3">
    <source>
        <dbReference type="Proteomes" id="UP000033058"/>
    </source>
</evidence>
<dbReference type="EMBL" id="CP009509">
    <property type="protein sequence ID" value="AKB39937.1"/>
    <property type="molecule type" value="Genomic_DNA"/>
</dbReference>
<protein>
    <submittedName>
        <fullName evidence="2">Uncharacterized protein</fullName>
    </submittedName>
</protein>
<dbReference type="PATRIC" id="fig|1434117.4.peg.1184"/>
<keyword evidence="1" id="KW-0472">Membrane</keyword>
<sequence>MNWKSFPVLSKKHNYITIFCFLFTKPFLSRSMQESGLSHEKEEKTDEYCSFNFSTFFSFLLLLLLFPLTSFLG</sequence>
<dbReference type="Proteomes" id="UP000033058">
    <property type="component" value="Chromosome"/>
</dbReference>
<feature type="transmembrane region" description="Helical" evidence="1">
    <location>
        <begin position="49"/>
        <end position="72"/>
    </location>
</feature>
<accession>A0A0E3PW75</accession>
<evidence type="ECO:0000256" key="1">
    <source>
        <dbReference type="SAM" id="Phobius"/>
    </source>
</evidence>
<keyword evidence="1" id="KW-0812">Transmembrane</keyword>
<evidence type="ECO:0000313" key="2">
    <source>
        <dbReference type="EMBL" id="AKB39937.1"/>
    </source>
</evidence>
<dbReference type="AlphaFoldDB" id="A0A0E3PW75"/>